<evidence type="ECO:0000313" key="6">
    <source>
        <dbReference type="Proteomes" id="UP000193498"/>
    </source>
</evidence>
<feature type="domain" description="Tyrosinase copper-binding" evidence="4">
    <location>
        <begin position="69"/>
        <end position="86"/>
    </location>
</feature>
<dbReference type="Pfam" id="PF00264">
    <property type="entry name" value="Tyrosinase"/>
    <property type="match status" value="1"/>
</dbReference>
<accession>A0A1Y1Y3L9</accession>
<proteinExistence type="predicted"/>
<dbReference type="InterPro" id="IPR008922">
    <property type="entry name" value="Di-copper_centre_dom_sf"/>
</dbReference>
<dbReference type="PANTHER" id="PTHR11474:SF126">
    <property type="entry name" value="TYROSINASE-LIKE PROTEIN TYR-1-RELATED"/>
    <property type="match status" value="1"/>
</dbReference>
<dbReference type="Proteomes" id="UP000193498">
    <property type="component" value="Unassembled WGS sequence"/>
</dbReference>
<dbReference type="GO" id="GO:0046872">
    <property type="term" value="F:metal ion binding"/>
    <property type="evidence" value="ECO:0007669"/>
    <property type="project" value="UniProtKB-KW"/>
</dbReference>
<dbReference type="AlphaFoldDB" id="A0A1Y1Y3L9"/>
<sequence>MRVIVLLVLSISIQLVSSLECSRINTRREIRQLTTEERTRFIDSILELKRSGEYDKFVKQHNDYFEIAHGFAPFFPWHRWFLKKFEMALQQIDPLVTIPFWVLPIHLPLDASDLRLNYQSILSIGLVFRFTSS</sequence>
<dbReference type="InParanoid" id="A0A1Y1Y3L9"/>
<protein>
    <submittedName>
        <fullName evidence="5">Di-copper centre-containing protein</fullName>
    </submittedName>
</protein>
<keyword evidence="2" id="KW-0186">Copper</keyword>
<name>A0A1Y1Y3L9_9FUNG</name>
<keyword evidence="6" id="KW-1185">Reference proteome</keyword>
<dbReference type="Gene3D" id="1.10.1280.10">
    <property type="entry name" value="Di-copper center containing domain from catechol oxidase"/>
    <property type="match status" value="1"/>
</dbReference>
<feature type="chain" id="PRO_5012847353" evidence="3">
    <location>
        <begin position="19"/>
        <end position="133"/>
    </location>
</feature>
<dbReference type="InterPro" id="IPR002227">
    <property type="entry name" value="Tyrosinase_Cu-bd"/>
</dbReference>
<dbReference type="SUPFAM" id="SSF48056">
    <property type="entry name" value="Di-copper centre-containing domain"/>
    <property type="match status" value="1"/>
</dbReference>
<keyword evidence="1" id="KW-0479">Metal-binding</keyword>
<evidence type="ECO:0000313" key="5">
    <source>
        <dbReference type="EMBL" id="ORX92600.1"/>
    </source>
</evidence>
<organism evidence="5 6">
    <name type="scientific">Basidiobolus meristosporus CBS 931.73</name>
    <dbReference type="NCBI Taxonomy" id="1314790"/>
    <lineage>
        <taxon>Eukaryota</taxon>
        <taxon>Fungi</taxon>
        <taxon>Fungi incertae sedis</taxon>
        <taxon>Zoopagomycota</taxon>
        <taxon>Entomophthoromycotina</taxon>
        <taxon>Basidiobolomycetes</taxon>
        <taxon>Basidiobolales</taxon>
        <taxon>Basidiobolaceae</taxon>
        <taxon>Basidiobolus</taxon>
    </lineage>
</organism>
<evidence type="ECO:0000256" key="3">
    <source>
        <dbReference type="SAM" id="SignalP"/>
    </source>
</evidence>
<dbReference type="EMBL" id="MCFE01000268">
    <property type="protein sequence ID" value="ORX92600.1"/>
    <property type="molecule type" value="Genomic_DNA"/>
</dbReference>
<evidence type="ECO:0000256" key="1">
    <source>
        <dbReference type="ARBA" id="ARBA00022723"/>
    </source>
</evidence>
<comment type="caution">
    <text evidence="5">The sequence shown here is derived from an EMBL/GenBank/DDBJ whole genome shotgun (WGS) entry which is preliminary data.</text>
</comment>
<keyword evidence="3" id="KW-0732">Signal</keyword>
<feature type="signal peptide" evidence="3">
    <location>
        <begin position="1"/>
        <end position="18"/>
    </location>
</feature>
<evidence type="ECO:0000259" key="4">
    <source>
        <dbReference type="PROSITE" id="PS00497"/>
    </source>
</evidence>
<dbReference type="PANTHER" id="PTHR11474">
    <property type="entry name" value="TYROSINASE FAMILY MEMBER"/>
    <property type="match status" value="1"/>
</dbReference>
<gene>
    <name evidence="5" type="ORF">K493DRAFT_316490</name>
</gene>
<reference evidence="5 6" key="1">
    <citation type="submission" date="2016-07" db="EMBL/GenBank/DDBJ databases">
        <title>Pervasive Adenine N6-methylation of Active Genes in Fungi.</title>
        <authorList>
            <consortium name="DOE Joint Genome Institute"/>
            <person name="Mondo S.J."/>
            <person name="Dannebaum R.O."/>
            <person name="Kuo R.C."/>
            <person name="Labutti K."/>
            <person name="Haridas S."/>
            <person name="Kuo A."/>
            <person name="Salamov A."/>
            <person name="Ahrendt S.R."/>
            <person name="Lipzen A."/>
            <person name="Sullivan W."/>
            <person name="Andreopoulos W.B."/>
            <person name="Clum A."/>
            <person name="Lindquist E."/>
            <person name="Daum C."/>
            <person name="Ramamoorthy G.K."/>
            <person name="Gryganskyi A."/>
            <person name="Culley D."/>
            <person name="Magnuson J.K."/>
            <person name="James T.Y."/>
            <person name="O'Malley M.A."/>
            <person name="Stajich J.E."/>
            <person name="Spatafora J.W."/>
            <person name="Visel A."/>
            <person name="Grigoriev I.V."/>
        </authorList>
    </citation>
    <scope>NUCLEOTIDE SEQUENCE [LARGE SCALE GENOMIC DNA]</scope>
    <source>
        <strain evidence="5 6">CBS 931.73</strain>
    </source>
</reference>
<dbReference type="OrthoDB" id="6132182at2759"/>
<dbReference type="InterPro" id="IPR050316">
    <property type="entry name" value="Tyrosinase/Hemocyanin"/>
</dbReference>
<dbReference type="GO" id="GO:0016491">
    <property type="term" value="F:oxidoreductase activity"/>
    <property type="evidence" value="ECO:0007669"/>
    <property type="project" value="InterPro"/>
</dbReference>
<evidence type="ECO:0000256" key="2">
    <source>
        <dbReference type="ARBA" id="ARBA00023008"/>
    </source>
</evidence>
<dbReference type="PROSITE" id="PS00497">
    <property type="entry name" value="TYROSINASE_1"/>
    <property type="match status" value="1"/>
</dbReference>